<dbReference type="AlphaFoldDB" id="A0A2X2LJ42"/>
<evidence type="ECO:0000313" key="5">
    <source>
        <dbReference type="EMBL" id="SQA17978.1"/>
    </source>
</evidence>
<dbReference type="CDD" id="cd01392">
    <property type="entry name" value="HTH_LacI"/>
    <property type="match status" value="1"/>
</dbReference>
<dbReference type="InterPro" id="IPR001761">
    <property type="entry name" value="Peripla_BP/Lac1_sug-bd_dom"/>
</dbReference>
<dbReference type="Gene3D" id="1.10.260.40">
    <property type="entry name" value="lambda repressor-like DNA-binding domains"/>
    <property type="match status" value="1"/>
</dbReference>
<dbReference type="PROSITE" id="PS50943">
    <property type="entry name" value="HTH_CROC1"/>
    <property type="match status" value="1"/>
</dbReference>
<dbReference type="EMBL" id="UAVB01000001">
    <property type="protein sequence ID" value="SQA17978.1"/>
    <property type="molecule type" value="Genomic_DNA"/>
</dbReference>
<dbReference type="RefSeq" id="WP_000104358.1">
    <property type="nucleotide sequence ID" value="NZ_CAACXY010000016.1"/>
</dbReference>
<dbReference type="Gene3D" id="3.40.50.2300">
    <property type="match status" value="2"/>
</dbReference>
<protein>
    <submittedName>
        <fullName evidence="5">Ribose operon repressor</fullName>
    </submittedName>
</protein>
<dbReference type="Pfam" id="PF00356">
    <property type="entry name" value="LacI"/>
    <property type="match status" value="1"/>
</dbReference>
<evidence type="ECO:0000256" key="1">
    <source>
        <dbReference type="ARBA" id="ARBA00022491"/>
    </source>
</evidence>
<dbReference type="InterPro" id="IPR001387">
    <property type="entry name" value="Cro/C1-type_HTH"/>
</dbReference>
<dbReference type="SUPFAM" id="SSF47413">
    <property type="entry name" value="lambda repressor-like DNA-binding domains"/>
    <property type="match status" value="1"/>
</dbReference>
<sequence>MSTIRQVAEKAGVSTSTVSRYISQNGYVSQKASQKIEQAIRELHYVPNFLAQSLKTKKNQLVGLLLPDISNPFFPRLARGVEEFLKEQGYRVMLGNTNNKSHLEEEYLNVLLQSNAAGIITTHDFTKNHPEIDIPVVVVDRVNQETQYGVFSDNKEGGKLAAQAIWTAGATNILLIRGPLDKADNLNQRFQGSQNYLLNKGACFAIEDSASFDFAEIQIEAKTLLDHHLDIDSIIAPSDIHAIAYLHEILNRGKRIPEDVQIIGYDDILMSQFIYPSLSTIHQSSYIMGQKAAELIFKITNQLPITNKRIKLPVHYVERETLRRKIDE</sequence>
<keyword evidence="2" id="KW-0805">Transcription regulation</keyword>
<keyword evidence="3" id="KW-0238">DNA-binding</keyword>
<comment type="caution">
    <text evidence="5">The sequence shown here is derived from an EMBL/GenBank/DDBJ whole genome shotgun (WGS) entry which is preliminary data.</text>
</comment>
<accession>A0A2X2LJ42</accession>
<evidence type="ECO:0000256" key="4">
    <source>
        <dbReference type="ARBA" id="ARBA00023163"/>
    </source>
</evidence>
<dbReference type="PANTHER" id="PTHR30146">
    <property type="entry name" value="LACI-RELATED TRANSCRIPTIONAL REPRESSOR"/>
    <property type="match status" value="1"/>
</dbReference>
<dbReference type="CDD" id="cd06291">
    <property type="entry name" value="PBP1_Qymf-like"/>
    <property type="match status" value="1"/>
</dbReference>
<dbReference type="PANTHER" id="PTHR30146:SF95">
    <property type="entry name" value="RIBOSE OPERON REPRESSOR"/>
    <property type="match status" value="1"/>
</dbReference>
<dbReference type="GO" id="GO:0000976">
    <property type="term" value="F:transcription cis-regulatory region binding"/>
    <property type="evidence" value="ECO:0007669"/>
    <property type="project" value="TreeGrafter"/>
</dbReference>
<reference evidence="5 6" key="1">
    <citation type="submission" date="2018-06" db="EMBL/GenBank/DDBJ databases">
        <authorList>
            <consortium name="Pathogen Informatics"/>
            <person name="Doyle S."/>
        </authorList>
    </citation>
    <scope>NUCLEOTIDE SEQUENCE [LARGE SCALE GENOMIC DNA]</scope>
    <source>
        <strain evidence="5 6">NCTC8181</strain>
    </source>
</reference>
<dbReference type="Proteomes" id="UP000250200">
    <property type="component" value="Unassembled WGS sequence"/>
</dbReference>
<evidence type="ECO:0000313" key="6">
    <source>
        <dbReference type="Proteomes" id="UP000250200"/>
    </source>
</evidence>
<dbReference type="InterPro" id="IPR010982">
    <property type="entry name" value="Lambda_DNA-bd_dom_sf"/>
</dbReference>
<dbReference type="GO" id="GO:0003700">
    <property type="term" value="F:DNA-binding transcription factor activity"/>
    <property type="evidence" value="ECO:0007669"/>
    <property type="project" value="TreeGrafter"/>
</dbReference>
<dbReference type="InterPro" id="IPR028082">
    <property type="entry name" value="Peripla_BP_I"/>
</dbReference>
<dbReference type="InterPro" id="IPR000843">
    <property type="entry name" value="HTH_LacI"/>
</dbReference>
<organism evidence="5 6">
    <name type="scientific">Streptococcus agalactiae</name>
    <dbReference type="NCBI Taxonomy" id="1311"/>
    <lineage>
        <taxon>Bacteria</taxon>
        <taxon>Bacillati</taxon>
        <taxon>Bacillota</taxon>
        <taxon>Bacilli</taxon>
        <taxon>Lactobacillales</taxon>
        <taxon>Streptococcaceae</taxon>
        <taxon>Streptococcus</taxon>
    </lineage>
</organism>
<keyword evidence="1" id="KW-0678">Repressor</keyword>
<keyword evidence="4" id="KW-0804">Transcription</keyword>
<dbReference type="SMART" id="SM00354">
    <property type="entry name" value="HTH_LACI"/>
    <property type="match status" value="1"/>
</dbReference>
<proteinExistence type="predicted"/>
<gene>
    <name evidence="5" type="primary">rbsR_1</name>
    <name evidence="5" type="ORF">NCTC8181_00963</name>
</gene>
<name>A0A2X2LJ42_STRAG</name>
<dbReference type="SUPFAM" id="SSF53822">
    <property type="entry name" value="Periplasmic binding protein-like I"/>
    <property type="match status" value="1"/>
</dbReference>
<dbReference type="Pfam" id="PF00532">
    <property type="entry name" value="Peripla_BP_1"/>
    <property type="match status" value="1"/>
</dbReference>
<evidence type="ECO:0000256" key="2">
    <source>
        <dbReference type="ARBA" id="ARBA00023015"/>
    </source>
</evidence>
<evidence type="ECO:0000256" key="3">
    <source>
        <dbReference type="ARBA" id="ARBA00023125"/>
    </source>
</evidence>
<dbReference type="PROSITE" id="PS50932">
    <property type="entry name" value="HTH_LACI_2"/>
    <property type="match status" value="1"/>
</dbReference>